<gene>
    <name evidence="1" type="ORF">EJ05DRAFT_513378</name>
</gene>
<dbReference type="GeneID" id="54489483"/>
<reference evidence="1" key="1">
    <citation type="journal article" date="2020" name="Stud. Mycol.">
        <title>101 Dothideomycetes genomes: a test case for predicting lifestyles and emergence of pathogens.</title>
        <authorList>
            <person name="Haridas S."/>
            <person name="Albert R."/>
            <person name="Binder M."/>
            <person name="Bloem J."/>
            <person name="Labutti K."/>
            <person name="Salamov A."/>
            <person name="Andreopoulos B."/>
            <person name="Baker S."/>
            <person name="Barry K."/>
            <person name="Bills G."/>
            <person name="Bluhm B."/>
            <person name="Cannon C."/>
            <person name="Castanera R."/>
            <person name="Culley D."/>
            <person name="Daum C."/>
            <person name="Ezra D."/>
            <person name="Gonzalez J."/>
            <person name="Henrissat B."/>
            <person name="Kuo A."/>
            <person name="Liang C."/>
            <person name="Lipzen A."/>
            <person name="Lutzoni F."/>
            <person name="Magnuson J."/>
            <person name="Mondo S."/>
            <person name="Nolan M."/>
            <person name="Ohm R."/>
            <person name="Pangilinan J."/>
            <person name="Park H.-J."/>
            <person name="Ramirez L."/>
            <person name="Alfaro M."/>
            <person name="Sun H."/>
            <person name="Tritt A."/>
            <person name="Yoshinaga Y."/>
            <person name="Zwiers L.-H."/>
            <person name="Turgeon B."/>
            <person name="Goodwin S."/>
            <person name="Spatafora J."/>
            <person name="Crous P."/>
            <person name="Grigoriev I."/>
        </authorList>
    </citation>
    <scope>NUCLEOTIDE SEQUENCE</scope>
    <source>
        <strain evidence="1">CBS 121739</strain>
    </source>
</reference>
<dbReference type="RefSeq" id="XP_033597511.1">
    <property type="nucleotide sequence ID" value="XM_033748429.1"/>
</dbReference>
<sequence length="227" mass="26564">MPHEQPEFWNVNLPRGDWSPSCPPFLESCSDKDRSIIGTPDAEYIRLSWPAVQDIIQSNRVDLFQRVPSDLRKYRSFVYNIVKKYGSMQEFILSKRLQWTSTCPSGPPFANPDDITVLQNDWPYGIDQKIVHLVVWTKFELKDERGGVGDMLPETRRSIDHWVNDTFCTRIEPQHVIWFKNWYSLKSIHAVEHFHVMLYKPDMSFVRQITHGVEPLSLQSSAQLSEL</sequence>
<dbReference type="OrthoDB" id="10053431at2759"/>
<name>A0A6A6VZD8_9PEZI</name>
<evidence type="ECO:0000313" key="2">
    <source>
        <dbReference type="Proteomes" id="UP000799437"/>
    </source>
</evidence>
<dbReference type="PANTHER" id="PTHR35020:SF4">
    <property type="entry name" value="N-ACETYLGLUCOSAMINE-INDUCED PROTEIN 1"/>
    <property type="match status" value="1"/>
</dbReference>
<evidence type="ECO:0000313" key="1">
    <source>
        <dbReference type="EMBL" id="KAF2755060.1"/>
    </source>
</evidence>
<dbReference type="GO" id="GO:0005737">
    <property type="term" value="C:cytoplasm"/>
    <property type="evidence" value="ECO:0007669"/>
    <property type="project" value="TreeGrafter"/>
</dbReference>
<dbReference type="AlphaFoldDB" id="A0A6A6VZD8"/>
<dbReference type="InterPro" id="IPR022036">
    <property type="entry name" value="DUF3605"/>
</dbReference>
<dbReference type="Pfam" id="PF12239">
    <property type="entry name" value="DUF3605"/>
    <property type="match status" value="1"/>
</dbReference>
<proteinExistence type="predicted"/>
<evidence type="ECO:0008006" key="3">
    <source>
        <dbReference type="Google" id="ProtNLM"/>
    </source>
</evidence>
<dbReference type="GO" id="GO:0006044">
    <property type="term" value="P:N-acetylglucosamine metabolic process"/>
    <property type="evidence" value="ECO:0007669"/>
    <property type="project" value="TreeGrafter"/>
</dbReference>
<dbReference type="PANTHER" id="PTHR35020">
    <property type="entry name" value="N-ACETYLGLUCOSAMINE-INDUCED PROTEIN 1"/>
    <property type="match status" value="1"/>
</dbReference>
<keyword evidence="2" id="KW-1185">Reference proteome</keyword>
<accession>A0A6A6VZD8</accession>
<organism evidence="1 2">
    <name type="scientific">Pseudovirgaria hyperparasitica</name>
    <dbReference type="NCBI Taxonomy" id="470096"/>
    <lineage>
        <taxon>Eukaryota</taxon>
        <taxon>Fungi</taxon>
        <taxon>Dikarya</taxon>
        <taxon>Ascomycota</taxon>
        <taxon>Pezizomycotina</taxon>
        <taxon>Dothideomycetes</taxon>
        <taxon>Dothideomycetes incertae sedis</taxon>
        <taxon>Acrospermales</taxon>
        <taxon>Acrospermaceae</taxon>
        <taxon>Pseudovirgaria</taxon>
    </lineage>
</organism>
<dbReference type="Proteomes" id="UP000799437">
    <property type="component" value="Unassembled WGS sequence"/>
</dbReference>
<protein>
    <recommendedName>
        <fullName evidence="3">N-acetylglucosamine-induced protein 1</fullName>
    </recommendedName>
</protein>
<dbReference type="EMBL" id="ML996578">
    <property type="protein sequence ID" value="KAF2755060.1"/>
    <property type="molecule type" value="Genomic_DNA"/>
</dbReference>